<evidence type="ECO:0008006" key="4">
    <source>
        <dbReference type="Google" id="ProtNLM"/>
    </source>
</evidence>
<feature type="region of interest" description="Disordered" evidence="1">
    <location>
        <begin position="1"/>
        <end position="28"/>
    </location>
</feature>
<dbReference type="EMBL" id="QGTR01000001">
    <property type="protein sequence ID" value="PWW03596.1"/>
    <property type="molecule type" value="Genomic_DNA"/>
</dbReference>
<evidence type="ECO:0000256" key="1">
    <source>
        <dbReference type="SAM" id="MobiDB-lite"/>
    </source>
</evidence>
<sequence length="114" mass="12254">MNADNDNPNDEPFDIAPGDTREPGDEGDPAATVFIIIGRVTRRRGGKKSEVHVMLRAPDDDYAVRETLNALSREGYAEAELDQIGVLDGVPADEPHASAYQGVLDGEVAIIAHD</sequence>
<gene>
    <name evidence="2" type="ORF">DFR52_101281</name>
</gene>
<dbReference type="Proteomes" id="UP000246352">
    <property type="component" value="Unassembled WGS sequence"/>
</dbReference>
<dbReference type="RefSeq" id="WP_245415153.1">
    <property type="nucleotide sequence ID" value="NZ_QGTR01000001.1"/>
</dbReference>
<dbReference type="AlphaFoldDB" id="A0A317PTP4"/>
<organism evidence="2 3">
    <name type="scientific">Hoeflea marina</name>
    <dbReference type="NCBI Taxonomy" id="274592"/>
    <lineage>
        <taxon>Bacteria</taxon>
        <taxon>Pseudomonadati</taxon>
        <taxon>Pseudomonadota</taxon>
        <taxon>Alphaproteobacteria</taxon>
        <taxon>Hyphomicrobiales</taxon>
        <taxon>Rhizobiaceae</taxon>
        <taxon>Hoeflea</taxon>
    </lineage>
</organism>
<name>A0A317PTP4_9HYPH</name>
<reference evidence="2 3" key="1">
    <citation type="submission" date="2018-05" db="EMBL/GenBank/DDBJ databases">
        <title>Genomic Encyclopedia of Type Strains, Phase IV (KMG-IV): sequencing the most valuable type-strain genomes for metagenomic binning, comparative biology and taxonomic classification.</title>
        <authorList>
            <person name="Goeker M."/>
        </authorList>
    </citation>
    <scope>NUCLEOTIDE SEQUENCE [LARGE SCALE GENOMIC DNA]</scope>
    <source>
        <strain evidence="2 3">DSM 16791</strain>
    </source>
</reference>
<comment type="caution">
    <text evidence="2">The sequence shown here is derived from an EMBL/GenBank/DDBJ whole genome shotgun (WGS) entry which is preliminary data.</text>
</comment>
<proteinExistence type="predicted"/>
<evidence type="ECO:0000313" key="2">
    <source>
        <dbReference type="EMBL" id="PWW03596.1"/>
    </source>
</evidence>
<keyword evidence="3" id="KW-1185">Reference proteome</keyword>
<protein>
    <recommendedName>
        <fullName evidence="4">Transcriptional regulator</fullName>
    </recommendedName>
</protein>
<evidence type="ECO:0000313" key="3">
    <source>
        <dbReference type="Proteomes" id="UP000246352"/>
    </source>
</evidence>
<accession>A0A317PTP4</accession>